<evidence type="ECO:0000313" key="4">
    <source>
        <dbReference type="EMBL" id="RLJ70933.1"/>
    </source>
</evidence>
<keyword evidence="2" id="KW-0862">Zinc</keyword>
<dbReference type="AlphaFoldDB" id="A0A497XVX8"/>
<evidence type="ECO:0000256" key="1">
    <source>
        <dbReference type="PIRSR" id="PIRSR000808-1"/>
    </source>
</evidence>
<dbReference type="Pfam" id="PF16268">
    <property type="entry name" value="DUF4921"/>
    <property type="match status" value="1"/>
</dbReference>
<dbReference type="PANTHER" id="PTHR42763">
    <property type="entry name" value="ADP-GLUCOSE PHOSPHORYLASE"/>
    <property type="match status" value="1"/>
</dbReference>
<dbReference type="Proteomes" id="UP000267841">
    <property type="component" value="Unassembled WGS sequence"/>
</dbReference>
<evidence type="ECO:0000259" key="3">
    <source>
        <dbReference type="Pfam" id="PF16268"/>
    </source>
</evidence>
<accession>A0A497XVX8</accession>
<dbReference type="PIRSF" id="PIRSF000808">
    <property type="entry name" value="GalT"/>
    <property type="match status" value="1"/>
</dbReference>
<feature type="binding site" evidence="2">
    <location>
        <position position="136"/>
    </location>
    <ligand>
        <name>Zn(2+)</name>
        <dbReference type="ChEBI" id="CHEBI:29105"/>
    </ligand>
</feature>
<gene>
    <name evidence="4" type="ORF">BCF55_1221</name>
</gene>
<dbReference type="PANTHER" id="PTHR42763:SF2">
    <property type="entry name" value="ADP-GLUCOSE PHOSPHORYLASE"/>
    <property type="match status" value="1"/>
</dbReference>
<proteinExistence type="predicted"/>
<comment type="cofactor">
    <cofactor evidence="2">
        <name>Zn(2+)</name>
        <dbReference type="ChEBI" id="CHEBI:29105"/>
    </cofactor>
    <text evidence="2">Binds 1 zinc ion per subunit.</text>
</comment>
<dbReference type="OrthoDB" id="9769064at2"/>
<dbReference type="GO" id="GO:0006012">
    <property type="term" value="P:galactose metabolic process"/>
    <property type="evidence" value="ECO:0007669"/>
    <property type="project" value="InterPro"/>
</dbReference>
<keyword evidence="2" id="KW-0479">Metal-binding</keyword>
<organism evidence="4 5">
    <name type="scientific">Hydrogenivirga caldilitoris</name>
    <dbReference type="NCBI Taxonomy" id="246264"/>
    <lineage>
        <taxon>Bacteria</taxon>
        <taxon>Pseudomonadati</taxon>
        <taxon>Aquificota</taxon>
        <taxon>Aquificia</taxon>
        <taxon>Aquificales</taxon>
        <taxon>Aquificaceae</taxon>
        <taxon>Hydrogenivirga</taxon>
    </lineage>
</organism>
<feature type="domain" description="DUF4921" evidence="3">
    <location>
        <begin position="111"/>
        <end position="287"/>
    </location>
</feature>
<dbReference type="InterPro" id="IPR053177">
    <property type="entry name" value="ADP-glucose_phosphorylase"/>
</dbReference>
<sequence>MSFFIREDPLTGDRRIIASVRSRRPHFIKEVVEEEPFQCPFCPGNESLTPKELYLVKGESGWLVRVIPNKFPAIPHMHDVVVDSPGHDDDLDSIGHLDKLLWAYRERLVHYYNREGVKYVAVFRNRGKSAGASIPHPHSQILATPFYPARFLKEKAKYEKENRDILGDFLVRELQLQERVLFVSEHFAVLMSYAPITPYEIWIVPKERISSFVFENRFEELASVVRETVKLLKSFFGESFPYNLTLQSAPPWDMDYRYYIRILPRVSVFGGFELETENVIVSVAPEEAVMELRTVKYAQKTE</sequence>
<dbReference type="Gene3D" id="3.30.428.10">
    <property type="entry name" value="HIT-like"/>
    <property type="match status" value="3"/>
</dbReference>
<name>A0A497XVX8_9AQUI</name>
<dbReference type="RefSeq" id="WP_121011475.1">
    <property type="nucleotide sequence ID" value="NZ_RCCJ01000001.1"/>
</dbReference>
<keyword evidence="4" id="KW-0548">Nucleotidyltransferase</keyword>
<dbReference type="GO" id="GO:0008270">
    <property type="term" value="F:zinc ion binding"/>
    <property type="evidence" value="ECO:0007669"/>
    <property type="project" value="InterPro"/>
</dbReference>
<protein>
    <submittedName>
        <fullName evidence="4">UDPglucose--hexose-1-phosphate uridylyltransferase</fullName>
    </submittedName>
</protein>
<comment type="caution">
    <text evidence="4">The sequence shown here is derived from an EMBL/GenBank/DDBJ whole genome shotgun (WGS) entry which is preliminary data.</text>
</comment>
<feature type="active site" description="Tele-UMP-histidine intermediate" evidence="1">
    <location>
        <position position="138"/>
    </location>
</feature>
<feature type="binding site" evidence="2">
    <location>
        <position position="87"/>
    </location>
    <ligand>
        <name>Zn(2+)</name>
        <dbReference type="ChEBI" id="CHEBI:29105"/>
    </ligand>
</feature>
<dbReference type="InterPro" id="IPR036265">
    <property type="entry name" value="HIT-like_sf"/>
</dbReference>
<reference evidence="4 5" key="1">
    <citation type="submission" date="2018-10" db="EMBL/GenBank/DDBJ databases">
        <title>Genomic Encyclopedia of Archaeal and Bacterial Type Strains, Phase II (KMG-II): from individual species to whole genera.</title>
        <authorList>
            <person name="Goeker M."/>
        </authorList>
    </citation>
    <scope>NUCLEOTIDE SEQUENCE [LARGE SCALE GENOMIC DNA]</scope>
    <source>
        <strain evidence="4 5">DSM 16510</strain>
    </source>
</reference>
<evidence type="ECO:0000313" key="5">
    <source>
        <dbReference type="Proteomes" id="UP000267841"/>
    </source>
</evidence>
<dbReference type="EMBL" id="RCCJ01000001">
    <property type="protein sequence ID" value="RLJ70933.1"/>
    <property type="molecule type" value="Genomic_DNA"/>
</dbReference>
<feature type="binding site" evidence="2">
    <location>
        <position position="39"/>
    </location>
    <ligand>
        <name>Zn(2+)</name>
        <dbReference type="ChEBI" id="CHEBI:29105"/>
    </ligand>
</feature>
<keyword evidence="4" id="KW-0808">Transferase</keyword>
<keyword evidence="5" id="KW-1185">Reference proteome</keyword>
<dbReference type="SUPFAM" id="SSF54197">
    <property type="entry name" value="HIT-like"/>
    <property type="match status" value="2"/>
</dbReference>
<dbReference type="InterPro" id="IPR032576">
    <property type="entry name" value="DUF4921"/>
</dbReference>
<dbReference type="GO" id="GO:0008108">
    <property type="term" value="F:UDP-glucose:hexose-1-phosphate uridylyltransferase activity"/>
    <property type="evidence" value="ECO:0007669"/>
    <property type="project" value="InterPro"/>
</dbReference>
<feature type="binding site" evidence="2">
    <location>
        <position position="42"/>
    </location>
    <ligand>
        <name>Zn(2+)</name>
        <dbReference type="ChEBI" id="CHEBI:29105"/>
    </ligand>
</feature>
<dbReference type="InterPro" id="IPR001937">
    <property type="entry name" value="GalP_UDPtransf1"/>
</dbReference>
<evidence type="ECO:0000256" key="2">
    <source>
        <dbReference type="PIRSR" id="PIRSR000808-3"/>
    </source>
</evidence>